<organism evidence="1 2">
    <name type="scientific">Smallanthus sonchifolius</name>
    <dbReference type="NCBI Taxonomy" id="185202"/>
    <lineage>
        <taxon>Eukaryota</taxon>
        <taxon>Viridiplantae</taxon>
        <taxon>Streptophyta</taxon>
        <taxon>Embryophyta</taxon>
        <taxon>Tracheophyta</taxon>
        <taxon>Spermatophyta</taxon>
        <taxon>Magnoliopsida</taxon>
        <taxon>eudicotyledons</taxon>
        <taxon>Gunneridae</taxon>
        <taxon>Pentapetalae</taxon>
        <taxon>asterids</taxon>
        <taxon>campanulids</taxon>
        <taxon>Asterales</taxon>
        <taxon>Asteraceae</taxon>
        <taxon>Asteroideae</taxon>
        <taxon>Heliantheae alliance</taxon>
        <taxon>Millerieae</taxon>
        <taxon>Smallanthus</taxon>
    </lineage>
</organism>
<keyword evidence="2" id="KW-1185">Reference proteome</keyword>
<reference evidence="1 2" key="2">
    <citation type="journal article" date="2022" name="Mol. Ecol. Resour.">
        <title>The genomes of chicory, endive, great burdock and yacon provide insights into Asteraceae paleo-polyploidization history and plant inulin production.</title>
        <authorList>
            <person name="Fan W."/>
            <person name="Wang S."/>
            <person name="Wang H."/>
            <person name="Wang A."/>
            <person name="Jiang F."/>
            <person name="Liu H."/>
            <person name="Zhao H."/>
            <person name="Xu D."/>
            <person name="Zhang Y."/>
        </authorList>
    </citation>
    <scope>NUCLEOTIDE SEQUENCE [LARGE SCALE GENOMIC DNA]</scope>
    <source>
        <strain evidence="2">cv. Yunnan</strain>
        <tissue evidence="1">Leaves</tissue>
    </source>
</reference>
<reference evidence="2" key="1">
    <citation type="journal article" date="2022" name="Mol. Ecol. Resour.">
        <title>The genomes of chicory, endive, great burdock and yacon provide insights into Asteraceae palaeo-polyploidization history and plant inulin production.</title>
        <authorList>
            <person name="Fan W."/>
            <person name="Wang S."/>
            <person name="Wang H."/>
            <person name="Wang A."/>
            <person name="Jiang F."/>
            <person name="Liu H."/>
            <person name="Zhao H."/>
            <person name="Xu D."/>
            <person name="Zhang Y."/>
        </authorList>
    </citation>
    <scope>NUCLEOTIDE SEQUENCE [LARGE SCALE GENOMIC DNA]</scope>
    <source>
        <strain evidence="2">cv. Yunnan</strain>
    </source>
</reference>
<dbReference type="Proteomes" id="UP001056120">
    <property type="component" value="Linkage Group LG06"/>
</dbReference>
<evidence type="ECO:0000313" key="1">
    <source>
        <dbReference type="EMBL" id="KAI3814176.1"/>
    </source>
</evidence>
<protein>
    <submittedName>
        <fullName evidence="1">Uncharacterized protein</fullName>
    </submittedName>
</protein>
<proteinExistence type="predicted"/>
<name>A0ACB9J237_9ASTR</name>
<evidence type="ECO:0000313" key="2">
    <source>
        <dbReference type="Proteomes" id="UP001056120"/>
    </source>
</evidence>
<dbReference type="EMBL" id="CM042023">
    <property type="protein sequence ID" value="KAI3814176.1"/>
    <property type="molecule type" value="Genomic_DNA"/>
</dbReference>
<gene>
    <name evidence="1" type="ORF">L1987_18924</name>
</gene>
<accession>A0ACB9J237</accession>
<sequence length="111" mass="12764">MMTTMTKGYGFENFLRRMAKDGFRSYKENPDPFINSYVDYENDELVVESGANLEALRMYEMAQMKCLIAEAILALAYMNIHCKPGFEAFARDFLNLLSKLANDVRGIPNEE</sequence>
<comment type="caution">
    <text evidence="1">The sequence shown here is derived from an EMBL/GenBank/DDBJ whole genome shotgun (WGS) entry which is preliminary data.</text>
</comment>